<reference evidence="1" key="1">
    <citation type="submission" date="2020-08" db="EMBL/GenBank/DDBJ databases">
        <title>Multicomponent nature underlies the extraordinary mechanical properties of spider dragline silk.</title>
        <authorList>
            <person name="Kono N."/>
            <person name="Nakamura H."/>
            <person name="Mori M."/>
            <person name="Yoshida Y."/>
            <person name="Ohtoshi R."/>
            <person name="Malay A.D."/>
            <person name="Moran D.A.P."/>
            <person name="Tomita M."/>
            <person name="Numata K."/>
            <person name="Arakawa K."/>
        </authorList>
    </citation>
    <scope>NUCLEOTIDE SEQUENCE</scope>
</reference>
<evidence type="ECO:0000313" key="2">
    <source>
        <dbReference type="Proteomes" id="UP000886998"/>
    </source>
</evidence>
<dbReference type="EMBL" id="BMAV01006569">
    <property type="protein sequence ID" value="GFY48632.1"/>
    <property type="molecule type" value="Genomic_DNA"/>
</dbReference>
<gene>
    <name evidence="1" type="ORF">TNIN_464441</name>
</gene>
<dbReference type="Proteomes" id="UP000886998">
    <property type="component" value="Unassembled WGS sequence"/>
</dbReference>
<proteinExistence type="predicted"/>
<evidence type="ECO:0000313" key="1">
    <source>
        <dbReference type="EMBL" id="GFY48632.1"/>
    </source>
</evidence>
<keyword evidence="2" id="KW-1185">Reference proteome</keyword>
<organism evidence="1 2">
    <name type="scientific">Trichonephila inaurata madagascariensis</name>
    <dbReference type="NCBI Taxonomy" id="2747483"/>
    <lineage>
        <taxon>Eukaryota</taxon>
        <taxon>Metazoa</taxon>
        <taxon>Ecdysozoa</taxon>
        <taxon>Arthropoda</taxon>
        <taxon>Chelicerata</taxon>
        <taxon>Arachnida</taxon>
        <taxon>Araneae</taxon>
        <taxon>Araneomorphae</taxon>
        <taxon>Entelegynae</taxon>
        <taxon>Araneoidea</taxon>
        <taxon>Nephilidae</taxon>
        <taxon>Trichonephila</taxon>
        <taxon>Trichonephila inaurata</taxon>
    </lineage>
</organism>
<protein>
    <submittedName>
        <fullName evidence="1">Uncharacterized protein</fullName>
    </submittedName>
</protein>
<accession>A0A8X7BZR2</accession>
<name>A0A8X7BZR2_9ARAC</name>
<comment type="caution">
    <text evidence="1">The sequence shown here is derived from an EMBL/GenBank/DDBJ whole genome shotgun (WGS) entry which is preliminary data.</text>
</comment>
<dbReference type="AlphaFoldDB" id="A0A8X7BZR2"/>
<sequence>MPASFITVRRGEFPSLNKPAAKNDANSMIFSSECKCLGANRQILKLKRSSVFCVWPIKNLSSKSSLDKYMLEEFPSVRWSAMELVPYVHSVLCS</sequence>